<proteinExistence type="predicted"/>
<protein>
    <submittedName>
        <fullName evidence="1">Uncharacterized protein</fullName>
    </submittedName>
</protein>
<evidence type="ECO:0000313" key="1">
    <source>
        <dbReference type="EMBL" id="MXR70007.1"/>
    </source>
</evidence>
<keyword evidence="2" id="KW-1185">Reference proteome</keyword>
<accession>A0A6L7I0C5</accession>
<dbReference type="Proteomes" id="UP000474778">
    <property type="component" value="Unassembled WGS sequence"/>
</dbReference>
<dbReference type="AlphaFoldDB" id="A0A6L7I0C5"/>
<evidence type="ECO:0000313" key="2">
    <source>
        <dbReference type="Proteomes" id="UP000474778"/>
    </source>
</evidence>
<name>A0A6L7I0C5_9GAMM</name>
<reference evidence="1 2" key="1">
    <citation type="submission" date="2019-12" db="EMBL/GenBank/DDBJ databases">
        <title>Shewanella insulae sp. nov., isolated from a tidal flat.</title>
        <authorList>
            <person name="Yoon J.-H."/>
        </authorList>
    </citation>
    <scope>NUCLEOTIDE SEQUENCE [LARGE SCALE GENOMIC DNA]</scope>
    <source>
        <strain evidence="1 2">JBTF-M18</strain>
    </source>
</reference>
<sequence>MRRTLRHHTLVVITLLALLGQVLMANGMAMVSYAQADEQPMMQMNNGANCHDDNAKMQSHCCDDEQNVLPAAQHCCEGKGFCKGDCNHCVVISVTGTLFTVTPWPGVAGSESILATQMPHFHSISLGSAFRPPIA</sequence>
<organism evidence="1 2">
    <name type="scientific">Shewanella insulae</name>
    <dbReference type="NCBI Taxonomy" id="2681496"/>
    <lineage>
        <taxon>Bacteria</taxon>
        <taxon>Pseudomonadati</taxon>
        <taxon>Pseudomonadota</taxon>
        <taxon>Gammaproteobacteria</taxon>
        <taxon>Alteromonadales</taxon>
        <taxon>Shewanellaceae</taxon>
        <taxon>Shewanella</taxon>
    </lineage>
</organism>
<gene>
    <name evidence="1" type="ORF">GNT65_15190</name>
</gene>
<comment type="caution">
    <text evidence="1">The sequence shown here is derived from an EMBL/GenBank/DDBJ whole genome shotgun (WGS) entry which is preliminary data.</text>
</comment>
<dbReference type="EMBL" id="WRPA01000014">
    <property type="protein sequence ID" value="MXR70007.1"/>
    <property type="molecule type" value="Genomic_DNA"/>
</dbReference>